<dbReference type="SMART" id="SM00088">
    <property type="entry name" value="PINT"/>
    <property type="match status" value="1"/>
</dbReference>
<dbReference type="InterPro" id="IPR019585">
    <property type="entry name" value="Rpn7/CSN1"/>
</dbReference>
<dbReference type="PANTHER" id="PTHR14145">
    <property type="entry name" value="26S PROTESOME SUBUNIT 6"/>
    <property type="match status" value="1"/>
</dbReference>
<comment type="similarity">
    <text evidence="2">Belongs to the proteasome subunit S10 family.</text>
</comment>
<gene>
    <name evidence="7" type="primary">RPN7</name>
    <name evidence="7" type="ORF">TSPGSL018_11604</name>
</gene>
<dbReference type="Pfam" id="PF10602">
    <property type="entry name" value="RPN7"/>
    <property type="match status" value="1"/>
</dbReference>
<evidence type="ECO:0000256" key="3">
    <source>
        <dbReference type="ARBA" id="ARBA00022942"/>
    </source>
</evidence>
<evidence type="ECO:0000259" key="6">
    <source>
        <dbReference type="PROSITE" id="PS50250"/>
    </source>
</evidence>
<sequence length="392" mass="44944">MTADQTEKEAESVDFQLELARKRFLYKATEVADVDRESLKTEILNDVTKNDLSHLYKFVCNEFGWEVDEALYSRMTEANDKHLEELSAKIKDAEENLGESEVREAMLARANFLAKIGDKDGAMEAFKATEEKTVAMGLRMDLVFSILRIQVFHGEWHGVKASIDKAKRLFEEGGDWERKNRLKVYESLYLMATRNFKQAAELFLDSLATFTTYELFTYNTFIFYTVLTSMISLDRVSLKKKVVDAPEVLTVIDQIPNLAEFLNSLYNCKYKELFQAFARIADQVQADMYLNPHFNYYIREIRVLAYTQFLESYKSVTLQSMAESFGVSVGFLDGELSNYIVAGRLNAKIDTVEGVVATNRPDAKNSLYQQAIKQGDLLLNNIQKLSKVIDME</sequence>
<evidence type="ECO:0000256" key="2">
    <source>
        <dbReference type="ARBA" id="ARBA00005717"/>
    </source>
</evidence>
<dbReference type="InterPro" id="IPR000717">
    <property type="entry name" value="PCI_dom"/>
</dbReference>
<name>A0A061SAG0_9CHLO</name>
<keyword evidence="5" id="KW-0175">Coiled coil</keyword>
<organism evidence="7">
    <name type="scientific">Tetraselmis sp. GSL018</name>
    <dbReference type="NCBI Taxonomy" id="582737"/>
    <lineage>
        <taxon>Eukaryota</taxon>
        <taxon>Viridiplantae</taxon>
        <taxon>Chlorophyta</taxon>
        <taxon>core chlorophytes</taxon>
        <taxon>Chlorodendrophyceae</taxon>
        <taxon>Chlorodendrales</taxon>
        <taxon>Chlorodendraceae</taxon>
        <taxon>Tetraselmis</taxon>
    </lineage>
</organism>
<evidence type="ECO:0000256" key="4">
    <source>
        <dbReference type="ARBA" id="ARBA00075096"/>
    </source>
</evidence>
<evidence type="ECO:0000313" key="7">
    <source>
        <dbReference type="EMBL" id="JAC79890.1"/>
    </source>
</evidence>
<comment type="function">
    <text evidence="1">Acts as a regulatory subunit of the 26S proteasome which is involved in the ATP-dependent degradation of ubiquitinated proteins.</text>
</comment>
<dbReference type="Pfam" id="PF01399">
    <property type="entry name" value="PCI"/>
    <property type="match status" value="1"/>
</dbReference>
<dbReference type="InterPro" id="IPR049549">
    <property type="entry name" value="RPN7_PSMD6_C"/>
</dbReference>
<dbReference type="AlphaFoldDB" id="A0A061SAG0"/>
<accession>A0A061SAG0</accession>
<reference evidence="7" key="1">
    <citation type="submission" date="2014-05" db="EMBL/GenBank/DDBJ databases">
        <title>The transcriptome of the halophilic microalga Tetraselmis sp. GSL018 isolated from the Great Salt Lake, Utah.</title>
        <authorList>
            <person name="Jinkerson R.E."/>
            <person name="D'Adamo S."/>
            <person name="Posewitz M.C."/>
        </authorList>
    </citation>
    <scope>NUCLEOTIDE SEQUENCE</scope>
    <source>
        <strain evidence="7">GSL018</strain>
    </source>
</reference>
<keyword evidence="3 7" id="KW-0647">Proteasome</keyword>
<dbReference type="GO" id="GO:0000502">
    <property type="term" value="C:proteasome complex"/>
    <property type="evidence" value="ECO:0007669"/>
    <property type="project" value="UniProtKB-KW"/>
</dbReference>
<dbReference type="FunFam" id="1.25.40.570:FF:000005">
    <property type="entry name" value="26S proteasome regulatory subunit N7"/>
    <property type="match status" value="1"/>
</dbReference>
<evidence type="ECO:0000256" key="1">
    <source>
        <dbReference type="ARBA" id="ARBA00002187"/>
    </source>
</evidence>
<dbReference type="Gene3D" id="1.25.40.570">
    <property type="match status" value="1"/>
</dbReference>
<dbReference type="InterPro" id="IPR045135">
    <property type="entry name" value="Rpn7_N"/>
</dbReference>
<feature type="coiled-coil region" evidence="5">
    <location>
        <begin position="76"/>
        <end position="103"/>
    </location>
</feature>
<protein>
    <recommendedName>
        <fullName evidence="4">26S proteasome regulatory subunit RPN7</fullName>
    </recommendedName>
</protein>
<dbReference type="EMBL" id="GBEZ01005415">
    <property type="protein sequence ID" value="JAC79890.1"/>
    <property type="molecule type" value="Transcribed_RNA"/>
</dbReference>
<dbReference type="PANTHER" id="PTHR14145:SF1">
    <property type="entry name" value="26S PROTEASOME NON-ATPASE REGULATORY SUBUNIT 6"/>
    <property type="match status" value="1"/>
</dbReference>
<dbReference type="Pfam" id="PF21154">
    <property type="entry name" value="RPN7_PSMD6_C"/>
    <property type="match status" value="1"/>
</dbReference>
<dbReference type="SUPFAM" id="SSF46785">
    <property type="entry name" value="Winged helix' DNA-binding domain"/>
    <property type="match status" value="1"/>
</dbReference>
<evidence type="ECO:0000256" key="5">
    <source>
        <dbReference type="SAM" id="Coils"/>
    </source>
</evidence>
<proteinExistence type="inferred from homology"/>
<dbReference type="InterPro" id="IPR036390">
    <property type="entry name" value="WH_DNA-bd_sf"/>
</dbReference>
<dbReference type="PROSITE" id="PS50250">
    <property type="entry name" value="PCI"/>
    <property type="match status" value="1"/>
</dbReference>
<feature type="domain" description="PCI" evidence="6">
    <location>
        <begin position="195"/>
        <end position="363"/>
    </location>
</feature>
<dbReference type="GO" id="GO:0043161">
    <property type="term" value="P:proteasome-mediated ubiquitin-dependent protein catabolic process"/>
    <property type="evidence" value="ECO:0007669"/>
    <property type="project" value="TreeGrafter"/>
</dbReference>